<dbReference type="SUPFAM" id="SSF50729">
    <property type="entry name" value="PH domain-like"/>
    <property type="match status" value="1"/>
</dbReference>
<dbReference type="PROSITE" id="PS50002">
    <property type="entry name" value="SH3"/>
    <property type="match status" value="1"/>
</dbReference>
<dbReference type="CDD" id="cd13198">
    <property type="entry name" value="FERM_C1_MyoVII"/>
    <property type="match status" value="1"/>
</dbReference>
<dbReference type="InterPro" id="IPR002404">
    <property type="entry name" value="IRS_PTB"/>
</dbReference>
<dbReference type="InterPro" id="IPR001452">
    <property type="entry name" value="SH3_domain"/>
</dbReference>
<evidence type="ECO:0000259" key="13">
    <source>
        <dbReference type="PROSITE" id="PS51016"/>
    </source>
</evidence>
<dbReference type="PANTHER" id="PTHR22692">
    <property type="entry name" value="MYOSIN VII, XV"/>
    <property type="match status" value="1"/>
</dbReference>
<evidence type="ECO:0000259" key="11">
    <source>
        <dbReference type="PROSITE" id="PS50002"/>
    </source>
</evidence>
<keyword evidence="8" id="KW-0505">Motor protein</keyword>
<dbReference type="FunFam" id="1.25.40.530:FF:000004">
    <property type="entry name" value="Myosin VIIA"/>
    <property type="match status" value="1"/>
</dbReference>
<comment type="subcellular location">
    <subcellularLocation>
        <location evidence="1">Cytoplasm</location>
    </subcellularLocation>
</comment>
<dbReference type="CDD" id="cd14473">
    <property type="entry name" value="FERM_B-lobe"/>
    <property type="match status" value="1"/>
</dbReference>
<dbReference type="FunFam" id="3.10.20.90:FF:000036">
    <property type="entry name" value="Unconventional myosin-VIIa"/>
    <property type="match status" value="1"/>
</dbReference>
<dbReference type="Pfam" id="PF00373">
    <property type="entry name" value="FERM_M"/>
    <property type="match status" value="1"/>
</dbReference>
<evidence type="ECO:0000256" key="8">
    <source>
        <dbReference type="ARBA" id="ARBA00023175"/>
    </source>
</evidence>
<evidence type="ECO:0000256" key="2">
    <source>
        <dbReference type="ARBA" id="ARBA00008314"/>
    </source>
</evidence>
<feature type="domain" description="MyTH4" evidence="13">
    <location>
        <begin position="1"/>
        <end position="52"/>
    </location>
</feature>
<dbReference type="GO" id="GO:0005524">
    <property type="term" value="F:ATP binding"/>
    <property type="evidence" value="ECO:0007669"/>
    <property type="project" value="UniProtKB-KW"/>
</dbReference>
<reference evidence="14" key="1">
    <citation type="submission" date="2025-08" db="UniProtKB">
        <authorList>
            <consortium name="Ensembl"/>
        </authorList>
    </citation>
    <scope>IDENTIFICATION</scope>
</reference>
<dbReference type="Ensembl" id="ENSSDAT00000019557.1">
    <property type="protein sequence ID" value="ENSSDAP00000017192.1"/>
    <property type="gene ID" value="ENSSDAG00000015550.1"/>
</dbReference>
<dbReference type="InterPro" id="IPR019749">
    <property type="entry name" value="Band_41_domain"/>
</dbReference>
<dbReference type="CDD" id="cd17092">
    <property type="entry name" value="FERM1_F1_Myosin-VII"/>
    <property type="match status" value="1"/>
</dbReference>
<organism evidence="14 15">
    <name type="scientific">Spermophilus dauricus</name>
    <name type="common">Daurian ground squirrel</name>
    <dbReference type="NCBI Taxonomy" id="99837"/>
    <lineage>
        <taxon>Eukaryota</taxon>
        <taxon>Metazoa</taxon>
        <taxon>Chordata</taxon>
        <taxon>Craniata</taxon>
        <taxon>Vertebrata</taxon>
        <taxon>Euteleostomi</taxon>
        <taxon>Mammalia</taxon>
        <taxon>Eutheria</taxon>
        <taxon>Euarchontoglires</taxon>
        <taxon>Glires</taxon>
        <taxon>Rodentia</taxon>
        <taxon>Sciuromorpha</taxon>
        <taxon>Sciuridae</taxon>
        <taxon>Xerinae</taxon>
        <taxon>Marmotini</taxon>
        <taxon>Spermophilus</taxon>
    </lineage>
</organism>
<dbReference type="PROSITE" id="PS50057">
    <property type="entry name" value="FERM_3"/>
    <property type="match status" value="2"/>
</dbReference>
<evidence type="ECO:0000256" key="7">
    <source>
        <dbReference type="ARBA" id="ARBA00022840"/>
    </source>
</evidence>
<dbReference type="InterPro" id="IPR000299">
    <property type="entry name" value="FERM_domain"/>
</dbReference>
<dbReference type="GO" id="GO:0003779">
    <property type="term" value="F:actin binding"/>
    <property type="evidence" value="ECO:0007669"/>
    <property type="project" value="UniProtKB-KW"/>
</dbReference>
<dbReference type="SMART" id="SM00295">
    <property type="entry name" value="B41"/>
    <property type="match status" value="2"/>
</dbReference>
<dbReference type="Gene3D" id="3.10.20.90">
    <property type="entry name" value="Phosphatidylinositol 3-kinase Catalytic Subunit, Chain A, domain 1"/>
    <property type="match status" value="2"/>
</dbReference>
<dbReference type="SUPFAM" id="SSF50044">
    <property type="entry name" value="SH3-domain"/>
    <property type="match status" value="1"/>
</dbReference>
<reference evidence="14" key="2">
    <citation type="submission" date="2025-09" db="UniProtKB">
        <authorList>
            <consortium name="Ensembl"/>
        </authorList>
    </citation>
    <scope>IDENTIFICATION</scope>
</reference>
<evidence type="ECO:0000313" key="14">
    <source>
        <dbReference type="Ensembl" id="ENSSDAP00000017192.1"/>
    </source>
</evidence>
<dbReference type="InterPro" id="IPR036028">
    <property type="entry name" value="SH3-like_dom_sf"/>
</dbReference>
<keyword evidence="3 10" id="KW-0728">SH3 domain</keyword>
<dbReference type="InterPro" id="IPR011993">
    <property type="entry name" value="PH-like_dom_sf"/>
</dbReference>
<evidence type="ECO:0000256" key="5">
    <source>
        <dbReference type="ARBA" id="ARBA00022737"/>
    </source>
</evidence>
<dbReference type="InterPro" id="IPR051567">
    <property type="entry name" value="Unconventional_Myosin_ATPase"/>
</dbReference>
<evidence type="ECO:0000256" key="4">
    <source>
        <dbReference type="ARBA" id="ARBA00022490"/>
    </source>
</evidence>
<dbReference type="SUPFAM" id="SSF47031">
    <property type="entry name" value="Second domain of FERM"/>
    <property type="match status" value="2"/>
</dbReference>
<dbReference type="Pfam" id="PF02174">
    <property type="entry name" value="IRS"/>
    <property type="match status" value="1"/>
</dbReference>
<dbReference type="SMART" id="SM00139">
    <property type="entry name" value="MyTH4"/>
    <property type="match status" value="1"/>
</dbReference>
<dbReference type="SMART" id="SM00326">
    <property type="entry name" value="SH3"/>
    <property type="match status" value="1"/>
</dbReference>
<evidence type="ECO:0000256" key="10">
    <source>
        <dbReference type="PROSITE-ProRule" id="PRU00192"/>
    </source>
</evidence>
<keyword evidence="15" id="KW-1185">Reference proteome</keyword>
<dbReference type="SUPFAM" id="SSF54236">
    <property type="entry name" value="Ubiquitin-like"/>
    <property type="match status" value="2"/>
</dbReference>
<dbReference type="InterPro" id="IPR041794">
    <property type="entry name" value="MyoVII_FERM_C2"/>
</dbReference>
<evidence type="ECO:0000256" key="6">
    <source>
        <dbReference type="ARBA" id="ARBA00022741"/>
    </source>
</evidence>
<evidence type="ECO:0000256" key="3">
    <source>
        <dbReference type="ARBA" id="ARBA00022443"/>
    </source>
</evidence>
<dbReference type="Proteomes" id="UP000694422">
    <property type="component" value="Unplaced"/>
</dbReference>
<dbReference type="InterPro" id="IPR014352">
    <property type="entry name" value="FERM/acyl-CoA-bd_prot_sf"/>
</dbReference>
<dbReference type="FunFam" id="2.30.30.40:FF:000113">
    <property type="entry name" value="unconventional myosin-VIIa"/>
    <property type="match status" value="1"/>
</dbReference>
<dbReference type="InterPro" id="IPR038185">
    <property type="entry name" value="MyTH4_dom_sf"/>
</dbReference>
<keyword evidence="5" id="KW-0677">Repeat</keyword>
<dbReference type="InterPro" id="IPR041793">
    <property type="entry name" value="MyoVII_FERM_C1"/>
</dbReference>
<keyword evidence="4" id="KW-0963">Cytoplasm</keyword>
<keyword evidence="7" id="KW-0067">ATP-binding</keyword>
<dbReference type="PANTHER" id="PTHR22692:SF34">
    <property type="entry name" value="MYOSIN VIIA"/>
    <property type="match status" value="1"/>
</dbReference>
<dbReference type="Gene3D" id="1.25.40.530">
    <property type="entry name" value="MyTH4 domain"/>
    <property type="match status" value="3"/>
</dbReference>
<sequence>MKTKISFILYLRNFIHGGPPGYAPYCEERLRRTFVNGTRTQPPSWLELQATKSKKPIMLPVTFMDGTTKTLLTDSATTAKELCNALADKISLKDRFGFSLYIALFDKVSSLGSGSDHVMDAISQCEQYAKEQGAQERNAPWRLFFRKEVFTPWHNPSEDNVATNLIYQQVVRGVKFGEYRCEKVSEGKFSTALACPVNSALNGKQIQSFRPEFTSVYPLSPPEDWSNVVVLTDAQKVKEDVVNYARFKWPLLFSRFYEAYKFSGPSLPKNDVIVAVNWTGIYFVDEQEQVLLELSFPEIMAVGAKLTAPSFTLATIKGDEYTFTSNNAEDIRDLVVTFLEGLRKRSKYVVALQDNPNPGEWLLSGFLSFAKGDLIILDHDTGEQVMNSGWANGINERTKQHGDFPTDCVYVMPTVTMPPQEIALVTMTPDQRQDVIRLLQLRTAEPEVRAKPYTLEEFSYDYFRPPPKHTLSRVMVSKARGKDRLWSHTREPLKQALLKKILGSEELSQEACMAFIDIHAYMGDYPSKRMRSVNELTDQIFEGALKAEPLKDEAYVQILKQLTDNHIRYSEERGWELLWLCTGLCPPSNILLPHVQRFLQSRKHCPLAIDCLQRLQKALRNGSRKYPPHLVEVEAIQHKTTQIFHKVYFPDDTDEAFEVESSTKAKDFCQNISARLLLKSSEGFSLFVKIADKVISVPENDFFFDFVRHLTDWIKKARPIKDGVVPSLTYQVFFMKKLWTTTVPGKDPMADSIFHYYQELPKYLRGYHKCTREEVLQLGALIYRVKFEEDKSYFPSIPKLLRELVPQDLIRQISPDDWKALLSYLQVLFLFWIPQTTEPNFPEILLIAINKYGVSLIDPRTKDILTTHPFTKISNWSSGNTYFHITIGNLVRGSKLLCETSLGYKMDDLLTSYISQMLTAMSKQRGSRSGK</sequence>
<feature type="domain" description="FERM" evidence="12">
    <location>
        <begin position="643"/>
        <end position="931"/>
    </location>
</feature>
<evidence type="ECO:0000313" key="15">
    <source>
        <dbReference type="Proteomes" id="UP000694422"/>
    </source>
</evidence>
<dbReference type="Pfam" id="PF21998">
    <property type="entry name" value="FERM_C1_MyoVII"/>
    <property type="match status" value="1"/>
</dbReference>
<feature type="domain" description="SH3" evidence="11">
    <location>
        <begin position="344"/>
        <end position="414"/>
    </location>
</feature>
<evidence type="ECO:0000259" key="12">
    <source>
        <dbReference type="PROSITE" id="PS50057"/>
    </source>
</evidence>
<keyword evidence="6" id="KW-0547">Nucleotide-binding</keyword>
<dbReference type="GO" id="GO:0005737">
    <property type="term" value="C:cytoplasm"/>
    <property type="evidence" value="ECO:0007669"/>
    <property type="project" value="UniProtKB-SubCell"/>
</dbReference>
<dbReference type="Gene3D" id="2.30.29.30">
    <property type="entry name" value="Pleckstrin-homology domain (PH domain)/Phosphotyrosine-binding domain (PTB)"/>
    <property type="match status" value="2"/>
</dbReference>
<evidence type="ECO:0000256" key="9">
    <source>
        <dbReference type="ARBA" id="ARBA00023203"/>
    </source>
</evidence>
<name>A0A8C9Q2Q7_SPEDA</name>
<dbReference type="InterPro" id="IPR035963">
    <property type="entry name" value="FERM_2"/>
</dbReference>
<dbReference type="CDD" id="cd17093">
    <property type="entry name" value="FERM2_F1_Myosin-VII"/>
    <property type="match status" value="1"/>
</dbReference>
<dbReference type="GO" id="GO:0005856">
    <property type="term" value="C:cytoskeleton"/>
    <property type="evidence" value="ECO:0007669"/>
    <property type="project" value="InterPro"/>
</dbReference>
<dbReference type="InterPro" id="IPR000857">
    <property type="entry name" value="MyTH4_dom"/>
</dbReference>
<evidence type="ECO:0000256" key="1">
    <source>
        <dbReference type="ARBA" id="ARBA00004496"/>
    </source>
</evidence>
<dbReference type="Pfam" id="PF00784">
    <property type="entry name" value="MyTH4"/>
    <property type="match status" value="1"/>
</dbReference>
<protein>
    <submittedName>
        <fullName evidence="14">Uncharacterized protein</fullName>
    </submittedName>
</protein>
<dbReference type="PROSITE" id="PS51016">
    <property type="entry name" value="MYTH4"/>
    <property type="match status" value="2"/>
</dbReference>
<dbReference type="InterPro" id="IPR029071">
    <property type="entry name" value="Ubiquitin-like_domsf"/>
</dbReference>
<dbReference type="Gene3D" id="2.30.30.40">
    <property type="entry name" value="SH3 Domains"/>
    <property type="match status" value="1"/>
</dbReference>
<dbReference type="FunFam" id="3.10.20.90:FF:000051">
    <property type="entry name" value="Unconventional myosin-VIIa"/>
    <property type="match status" value="1"/>
</dbReference>
<dbReference type="InterPro" id="IPR019748">
    <property type="entry name" value="FERM_central"/>
</dbReference>
<feature type="domain" description="MyTH4" evidence="13">
    <location>
        <begin position="488"/>
        <end position="637"/>
    </location>
</feature>
<dbReference type="AlphaFoldDB" id="A0A8C9Q2Q7"/>
<comment type="similarity">
    <text evidence="2">Belongs to the TRAFAC class myosin-kinesin ATPase superfamily. Myosin family.</text>
</comment>
<feature type="domain" description="FERM" evidence="12">
    <location>
        <begin position="57"/>
        <end position="346"/>
    </location>
</feature>
<dbReference type="FunFam" id="2.30.29.30:FF:000075">
    <property type="entry name" value="unconventional myosin-VIIa"/>
    <property type="match status" value="1"/>
</dbReference>
<keyword evidence="9" id="KW-0009">Actin-binding</keyword>
<dbReference type="CDD" id="cd13199">
    <property type="entry name" value="FERM_C2_MyoVII"/>
    <property type="match status" value="1"/>
</dbReference>
<proteinExistence type="inferred from homology"/>
<accession>A0A8C9Q2Q7</accession>
<dbReference type="Gene3D" id="1.20.80.10">
    <property type="match status" value="2"/>
</dbReference>
<dbReference type="Pfam" id="PF21989">
    <property type="entry name" value="RA_2"/>
    <property type="match status" value="2"/>
</dbReference>